<feature type="transmembrane region" description="Helical" evidence="9">
    <location>
        <begin position="582"/>
        <end position="602"/>
    </location>
</feature>
<evidence type="ECO:0000313" key="12">
    <source>
        <dbReference type="Proteomes" id="UP001139411"/>
    </source>
</evidence>
<evidence type="ECO:0000256" key="9">
    <source>
        <dbReference type="SAM" id="Phobius"/>
    </source>
</evidence>
<dbReference type="EMBL" id="JAKFFV010000002">
    <property type="protein sequence ID" value="MCF2496720.1"/>
    <property type="molecule type" value="Genomic_DNA"/>
</dbReference>
<evidence type="ECO:0000256" key="4">
    <source>
        <dbReference type="ARBA" id="ARBA00022679"/>
    </source>
</evidence>
<keyword evidence="8" id="KW-0175">Coiled coil</keyword>
<dbReference type="RefSeq" id="WP_235176373.1">
    <property type="nucleotide sequence ID" value="NZ_JAKFFV010000002.1"/>
</dbReference>
<feature type="coiled-coil region" evidence="8">
    <location>
        <begin position="605"/>
        <end position="639"/>
    </location>
</feature>
<dbReference type="SMART" id="SM00387">
    <property type="entry name" value="HATPase_c"/>
    <property type="match status" value="1"/>
</dbReference>
<keyword evidence="4" id="KW-0808">Transferase</keyword>
<evidence type="ECO:0000256" key="6">
    <source>
        <dbReference type="ARBA" id="ARBA00022777"/>
    </source>
</evidence>
<dbReference type="AlphaFoldDB" id="A0A9X1TR97"/>
<dbReference type="Pfam" id="PF02518">
    <property type="entry name" value="HATPase_c"/>
    <property type="match status" value="1"/>
</dbReference>
<comment type="catalytic activity">
    <reaction evidence="1">
        <text>ATP + protein L-histidine = ADP + protein N-phospho-L-histidine.</text>
        <dbReference type="EC" id="2.7.13.3"/>
    </reaction>
</comment>
<evidence type="ECO:0000259" key="10">
    <source>
        <dbReference type="SMART" id="SM00387"/>
    </source>
</evidence>
<evidence type="ECO:0000256" key="5">
    <source>
        <dbReference type="ARBA" id="ARBA00022741"/>
    </source>
</evidence>
<evidence type="ECO:0000256" key="3">
    <source>
        <dbReference type="ARBA" id="ARBA00022553"/>
    </source>
</evidence>
<gene>
    <name evidence="11" type="ORF">L0661_00275</name>
</gene>
<dbReference type="EC" id="2.7.13.3" evidence="2"/>
<dbReference type="Pfam" id="PF07568">
    <property type="entry name" value="HisKA_2"/>
    <property type="match status" value="1"/>
</dbReference>
<dbReference type="SUPFAM" id="SSF48452">
    <property type="entry name" value="TPR-like"/>
    <property type="match status" value="3"/>
</dbReference>
<dbReference type="Gene3D" id="1.25.40.10">
    <property type="entry name" value="Tetratricopeptide repeat domain"/>
    <property type="match status" value="2"/>
</dbReference>
<sequence length="849" mass="96777">MITRIIYSAFLLFTVAGLGICQSTNGNLAIKKYEQSSLSARLSRLHKTREDTARVNLLLEISSIYHRRISQGAADSSIMFARSAASLGKRLHYTDGYCEAIFIICKTQLNKKNLPAAEQILSEANGELYVRLLLALTEYCMERGDPGSDQMKKALVYLNRSNRISSNLRSRHWITESTILMGKYHFRMGQMTLGRNRFYDVINYHKQIQDKAGEAHWWQELGRFIPDTDSTYAIEINSLGRARTLFRQIGNAKEEAECWNNEGYLHEAHGRPDLSEKSYLRELQILKSAGIDQKQPSCYHRLSKLMAKRKNHDKALEYALLGLEKIKALNDSSQLMKTYEVIGDLQWAIGNHPESVKFFKLALSTGNWSTSHAHSLLMRLTNVQIEMNNAEEAIMFIQSFVRARGNPENNVDKQLFALLIGKCYAKIGKFRTAERYYAEVIRLNDVIQSKPRFHWYTVTNIVGAEAYLAAAKFYADQMRFDKSSQYLVNALSSANLTPDIERECRYMIFKNDSIAGNLPASTLNFRRYVSLDDSIHSVTKDEQLKMLKANFKSAQRENDIKLLKNEALLHQRQLQLSEQKEIITYAGIFILFCLLGLTYNSFRIKQNKNRQLEAKQDVINKKNIELLKLIDEKELLMKEVHHRVKNNLQIITSLLTSQSFHLSDQSAVKAIDDSRNRIEAITMLHQRIYQSENMVGVAMKSYVSEMVYNLEECFDTAGRIFFAIDVEDIVLDLSQTVPVGLILNEAITNSLKYAFANGSKGHIEVSLIKTGQERLALSISDNGVGLPPELDIAYSPTFGFRLIKGLTADLNGDITIKSESGVNMRIEFNQTFTNFSFASTTDHTDMIEI</sequence>
<dbReference type="GO" id="GO:0004673">
    <property type="term" value="F:protein histidine kinase activity"/>
    <property type="evidence" value="ECO:0007669"/>
    <property type="project" value="UniProtKB-EC"/>
</dbReference>
<keyword evidence="7" id="KW-0067">ATP-binding</keyword>
<keyword evidence="9" id="KW-0472">Membrane</keyword>
<evidence type="ECO:0000313" key="11">
    <source>
        <dbReference type="EMBL" id="MCF2496720.1"/>
    </source>
</evidence>
<evidence type="ECO:0000256" key="8">
    <source>
        <dbReference type="SAM" id="Coils"/>
    </source>
</evidence>
<dbReference type="PANTHER" id="PTHR41523:SF8">
    <property type="entry name" value="ETHYLENE RESPONSE SENSOR PROTEIN"/>
    <property type="match status" value="1"/>
</dbReference>
<keyword evidence="3" id="KW-0597">Phosphoprotein</keyword>
<keyword evidence="6 11" id="KW-0418">Kinase</keyword>
<dbReference type="InterPro" id="IPR011495">
    <property type="entry name" value="Sig_transdc_His_kin_sub2_dim/P"/>
</dbReference>
<accession>A0A9X1TR97</accession>
<keyword evidence="9" id="KW-0812">Transmembrane</keyword>
<dbReference type="PANTHER" id="PTHR41523">
    <property type="entry name" value="TWO-COMPONENT SYSTEM SENSOR PROTEIN"/>
    <property type="match status" value="1"/>
</dbReference>
<dbReference type="SUPFAM" id="SSF55874">
    <property type="entry name" value="ATPase domain of HSP90 chaperone/DNA topoisomerase II/histidine kinase"/>
    <property type="match status" value="1"/>
</dbReference>
<evidence type="ECO:0000256" key="7">
    <source>
        <dbReference type="ARBA" id="ARBA00022840"/>
    </source>
</evidence>
<proteinExistence type="predicted"/>
<dbReference type="InterPro" id="IPR003594">
    <property type="entry name" value="HATPase_dom"/>
</dbReference>
<dbReference type="Gene3D" id="3.30.565.10">
    <property type="entry name" value="Histidine kinase-like ATPase, C-terminal domain"/>
    <property type="match status" value="1"/>
</dbReference>
<dbReference type="Gene3D" id="3.30.450.20">
    <property type="entry name" value="PAS domain"/>
    <property type="match status" value="1"/>
</dbReference>
<comment type="caution">
    <text evidence="11">The sequence shown here is derived from an EMBL/GenBank/DDBJ whole genome shotgun (WGS) entry which is preliminary data.</text>
</comment>
<organism evidence="11 12">
    <name type="scientific">Dyadobacter chenhuakuii</name>
    <dbReference type="NCBI Taxonomy" id="2909339"/>
    <lineage>
        <taxon>Bacteria</taxon>
        <taxon>Pseudomonadati</taxon>
        <taxon>Bacteroidota</taxon>
        <taxon>Cytophagia</taxon>
        <taxon>Cytophagales</taxon>
        <taxon>Spirosomataceae</taxon>
        <taxon>Dyadobacter</taxon>
    </lineage>
</organism>
<keyword evidence="5" id="KW-0547">Nucleotide-binding</keyword>
<dbReference type="GO" id="GO:0005524">
    <property type="term" value="F:ATP binding"/>
    <property type="evidence" value="ECO:0007669"/>
    <property type="project" value="UniProtKB-KW"/>
</dbReference>
<reference evidence="11" key="1">
    <citation type="submission" date="2022-01" db="EMBL/GenBank/DDBJ databases">
        <title>Novel species in genus Dyadobacter.</title>
        <authorList>
            <person name="Ma C."/>
        </authorList>
    </citation>
    <scope>NUCLEOTIDE SEQUENCE</scope>
    <source>
        <strain evidence="11">CY357</strain>
    </source>
</reference>
<dbReference type="InterPro" id="IPR011990">
    <property type="entry name" value="TPR-like_helical_dom_sf"/>
</dbReference>
<dbReference type="Proteomes" id="UP001139411">
    <property type="component" value="Unassembled WGS sequence"/>
</dbReference>
<dbReference type="InterPro" id="IPR036890">
    <property type="entry name" value="HATPase_C_sf"/>
</dbReference>
<evidence type="ECO:0000256" key="1">
    <source>
        <dbReference type="ARBA" id="ARBA00000085"/>
    </source>
</evidence>
<protein>
    <recommendedName>
        <fullName evidence="2">histidine kinase</fullName>
        <ecNumber evidence="2">2.7.13.3</ecNumber>
    </recommendedName>
</protein>
<feature type="domain" description="Histidine kinase/HSP90-like ATPase" evidence="10">
    <location>
        <begin position="734"/>
        <end position="832"/>
    </location>
</feature>
<keyword evidence="9" id="KW-1133">Transmembrane helix</keyword>
<name>A0A9X1TR97_9BACT</name>
<evidence type="ECO:0000256" key="2">
    <source>
        <dbReference type="ARBA" id="ARBA00012438"/>
    </source>
</evidence>